<dbReference type="AlphaFoldDB" id="A0A7R7DQM9"/>
<dbReference type="EMBL" id="AP023355">
    <property type="protein sequence ID" value="BCJ36100.1"/>
    <property type="molecule type" value="Genomic_DNA"/>
</dbReference>
<evidence type="ECO:0000313" key="2">
    <source>
        <dbReference type="EMBL" id="BCJ36100.1"/>
    </source>
</evidence>
<feature type="compositionally biased region" description="Basic and acidic residues" evidence="1">
    <location>
        <begin position="27"/>
        <end position="39"/>
    </location>
</feature>
<accession>A0A7R7DQM9</accession>
<feature type="compositionally biased region" description="Low complexity" evidence="1">
    <location>
        <begin position="41"/>
        <end position="57"/>
    </location>
</feature>
<sequence>MINPSGKSGQVIAAGKPFTLRLKKKRPAEPDPGTERDGDAEPAAGADTDAEPAAGADTDAETDADEPDGAERTDR</sequence>
<proteinExistence type="predicted"/>
<name>A0A7R7DQM9_9ACTN</name>
<keyword evidence="3" id="KW-1185">Reference proteome</keyword>
<dbReference type="Proteomes" id="UP000611640">
    <property type="component" value="Chromosome"/>
</dbReference>
<evidence type="ECO:0000313" key="3">
    <source>
        <dbReference type="Proteomes" id="UP000611640"/>
    </source>
</evidence>
<gene>
    <name evidence="2" type="ORF">Athai_36030</name>
</gene>
<feature type="compositionally biased region" description="Acidic residues" evidence="1">
    <location>
        <begin position="58"/>
        <end position="68"/>
    </location>
</feature>
<organism evidence="2 3">
    <name type="scientific">Actinocatenispora thailandica</name>
    <dbReference type="NCBI Taxonomy" id="227318"/>
    <lineage>
        <taxon>Bacteria</taxon>
        <taxon>Bacillati</taxon>
        <taxon>Actinomycetota</taxon>
        <taxon>Actinomycetes</taxon>
        <taxon>Micromonosporales</taxon>
        <taxon>Micromonosporaceae</taxon>
        <taxon>Actinocatenispora</taxon>
    </lineage>
</organism>
<dbReference type="KEGG" id="atl:Athai_36030"/>
<reference evidence="2 3" key="1">
    <citation type="submission" date="2020-08" db="EMBL/GenBank/DDBJ databases">
        <title>Whole genome shotgun sequence of Actinocatenispora thailandica NBRC 105041.</title>
        <authorList>
            <person name="Komaki H."/>
            <person name="Tamura T."/>
        </authorList>
    </citation>
    <scope>NUCLEOTIDE SEQUENCE [LARGE SCALE GENOMIC DNA]</scope>
    <source>
        <strain evidence="2 3">NBRC 105041</strain>
    </source>
</reference>
<feature type="region of interest" description="Disordered" evidence="1">
    <location>
        <begin position="1"/>
        <end position="75"/>
    </location>
</feature>
<protein>
    <submittedName>
        <fullName evidence="2">Uncharacterized protein</fullName>
    </submittedName>
</protein>
<evidence type="ECO:0000256" key="1">
    <source>
        <dbReference type="SAM" id="MobiDB-lite"/>
    </source>
</evidence>